<evidence type="ECO:0000259" key="3">
    <source>
        <dbReference type="Pfam" id="PF04412"/>
    </source>
</evidence>
<protein>
    <submittedName>
        <fullName evidence="4">DUF521 domain-containing protein</fullName>
    </submittedName>
</protein>
<evidence type="ECO:0000313" key="4">
    <source>
        <dbReference type="EMBL" id="MPW25644.1"/>
    </source>
</evidence>
<dbReference type="InterPro" id="IPR007506">
    <property type="entry name" value="PMDh-L-like_dom"/>
</dbReference>
<dbReference type="Proteomes" id="UP000440004">
    <property type="component" value="Unassembled WGS sequence"/>
</dbReference>
<keyword evidence="1" id="KW-0408">Iron</keyword>
<keyword evidence="5" id="KW-1185">Reference proteome</keyword>
<evidence type="ECO:0000256" key="1">
    <source>
        <dbReference type="ARBA" id="ARBA00023004"/>
    </source>
</evidence>
<keyword evidence="2" id="KW-0456">Lyase</keyword>
<dbReference type="PANTHER" id="PTHR36577:SF3">
    <property type="entry name" value="DUF521 DOMAIN PROTEIN (AFU_ORTHOLOGUE AFUA_6G00490)"/>
    <property type="match status" value="1"/>
</dbReference>
<proteinExistence type="predicted"/>
<name>A0A6A7K893_9FIRM</name>
<dbReference type="Pfam" id="PF04412">
    <property type="entry name" value="AcnX"/>
    <property type="match status" value="1"/>
</dbReference>
<comment type="caution">
    <text evidence="4">The sequence shown here is derived from an EMBL/GenBank/DDBJ whole genome shotgun (WGS) entry which is preliminary data.</text>
</comment>
<gene>
    <name evidence="4" type="ORF">GC105_07560</name>
</gene>
<dbReference type="GO" id="GO:0016829">
    <property type="term" value="F:lyase activity"/>
    <property type="evidence" value="ECO:0007669"/>
    <property type="project" value="UniProtKB-KW"/>
</dbReference>
<feature type="domain" description="Phosphomevalonate dehydratase large subunit-like" evidence="3">
    <location>
        <begin position="1"/>
        <end position="409"/>
    </location>
</feature>
<sequence length="421" mass="47323">MYLNDEEKSILDGKQGYLAAKCMEFLVAYGEAAGAECLVDIDGTVDIHPGGNPTWVPDYRIPEEEIYEAAKRGEQFKVPTFSNKPTPGFIIDGCEGCGTWPSGDQEYCQQRLKDMEPLFQMGMIPTFSCDYYLTASYWPTAGQHCSWGESSAIPWLNAVLGAKGNFDGCFQTAYLGKVPKYDLHLDENRAATVLVTCETKLERDMDYDLFGWAVSEKLGMKVPAFMGIGKPTVSQLVKMNSSLATGGQVRMYHIPGVTPEASSLEEAFKGKKPQEEMNITDEDLRRVYNLVNYASDENVEFVFLGCPHYNIVEVQQAARHLYGRKVKADLWVMTSPQVYSMAEKMGLKDIIEKSGAHFMSGTCAGELRGELYPYSVMAMDATKQNYYMSGHLYPRKPQIWYGSQKECIDAAVTRKWRGEWR</sequence>
<evidence type="ECO:0000313" key="5">
    <source>
        <dbReference type="Proteomes" id="UP000440004"/>
    </source>
</evidence>
<evidence type="ECO:0000256" key="2">
    <source>
        <dbReference type="ARBA" id="ARBA00023239"/>
    </source>
</evidence>
<reference evidence="4 5" key="1">
    <citation type="submission" date="2019-10" db="EMBL/GenBank/DDBJ databases">
        <title>Alkalibaculum tamaniensis sp.nov., a new alkaliphilic acetogen, isolated on methoxylated aromatics from a mud volcano.</title>
        <authorList>
            <person name="Khomyakova M.A."/>
            <person name="Merkel A.Y."/>
            <person name="Bonch-Osmolovskaya E.A."/>
            <person name="Slobodkin A.I."/>
        </authorList>
    </citation>
    <scope>NUCLEOTIDE SEQUENCE [LARGE SCALE GENOMIC DNA]</scope>
    <source>
        <strain evidence="4 5">M08DMB</strain>
    </source>
</reference>
<dbReference type="EMBL" id="WHNX01000009">
    <property type="protein sequence ID" value="MPW25644.1"/>
    <property type="molecule type" value="Genomic_DNA"/>
</dbReference>
<organism evidence="4 5">
    <name type="scientific">Alkalibaculum sporogenes</name>
    <dbReference type="NCBI Taxonomy" id="2655001"/>
    <lineage>
        <taxon>Bacteria</taxon>
        <taxon>Bacillati</taxon>
        <taxon>Bacillota</taxon>
        <taxon>Clostridia</taxon>
        <taxon>Eubacteriales</taxon>
        <taxon>Eubacteriaceae</taxon>
        <taxon>Alkalibaculum</taxon>
    </lineage>
</organism>
<dbReference type="AlphaFoldDB" id="A0A6A7K893"/>
<dbReference type="PANTHER" id="PTHR36577">
    <property type="entry name" value="DUF521 DOMAIN PROTEIN (AFU_ORTHOLOGUE AFUA_6G00490)"/>
    <property type="match status" value="1"/>
</dbReference>
<dbReference type="RefSeq" id="WP_152803309.1">
    <property type="nucleotide sequence ID" value="NZ_WHNX01000009.1"/>
</dbReference>
<accession>A0A6A7K893</accession>